<proteinExistence type="inferred from homology"/>
<feature type="domain" description="Periplasmic binding protein" evidence="5">
    <location>
        <begin position="42"/>
        <end position="302"/>
    </location>
</feature>
<evidence type="ECO:0000259" key="5">
    <source>
        <dbReference type="Pfam" id="PF13407"/>
    </source>
</evidence>
<dbReference type="RefSeq" id="WP_146415190.1">
    <property type="nucleotide sequence ID" value="NZ_SJPZ01000002.1"/>
</dbReference>
<gene>
    <name evidence="6" type="primary">rbsB_3</name>
    <name evidence="6" type="ORF">V7x_41950</name>
</gene>
<dbReference type="Proteomes" id="UP000316476">
    <property type="component" value="Unassembled WGS sequence"/>
</dbReference>
<evidence type="ECO:0000256" key="3">
    <source>
        <dbReference type="ARBA" id="ARBA00022729"/>
    </source>
</evidence>
<dbReference type="InterPro" id="IPR028082">
    <property type="entry name" value="Peripla_BP_I"/>
</dbReference>
<keyword evidence="3" id="KW-0732">Signal</keyword>
<dbReference type="Pfam" id="PF13407">
    <property type="entry name" value="Peripla_BP_4"/>
    <property type="match status" value="1"/>
</dbReference>
<accession>A0A5C6FK41</accession>
<evidence type="ECO:0000256" key="1">
    <source>
        <dbReference type="ARBA" id="ARBA00004196"/>
    </source>
</evidence>
<protein>
    <submittedName>
        <fullName evidence="6">D-ribose-binding periplasmic protein</fullName>
    </submittedName>
</protein>
<reference evidence="6 7" key="1">
    <citation type="submission" date="2019-02" db="EMBL/GenBank/DDBJ databases">
        <title>Deep-cultivation of Planctomycetes and their phenomic and genomic characterization uncovers novel biology.</title>
        <authorList>
            <person name="Wiegand S."/>
            <person name="Jogler M."/>
            <person name="Boedeker C."/>
            <person name="Pinto D."/>
            <person name="Vollmers J."/>
            <person name="Rivas-Marin E."/>
            <person name="Kohn T."/>
            <person name="Peeters S.H."/>
            <person name="Heuer A."/>
            <person name="Rast P."/>
            <person name="Oberbeckmann S."/>
            <person name="Bunk B."/>
            <person name="Jeske O."/>
            <person name="Meyerdierks A."/>
            <person name="Storesund J.E."/>
            <person name="Kallscheuer N."/>
            <person name="Luecker S."/>
            <person name="Lage O.M."/>
            <person name="Pohl T."/>
            <person name="Merkel B.J."/>
            <person name="Hornburger P."/>
            <person name="Mueller R.-W."/>
            <person name="Bruemmer F."/>
            <person name="Labrenz M."/>
            <person name="Spormann A.M."/>
            <person name="Op Den Camp H."/>
            <person name="Overmann J."/>
            <person name="Amann R."/>
            <person name="Jetten M.S.M."/>
            <person name="Mascher T."/>
            <person name="Medema M.H."/>
            <person name="Devos D.P."/>
            <person name="Kaster A.-K."/>
            <person name="Ovreas L."/>
            <person name="Rohde M."/>
            <person name="Galperin M.Y."/>
            <person name="Jogler C."/>
        </authorList>
    </citation>
    <scope>NUCLEOTIDE SEQUENCE [LARGE SCALE GENOMIC DNA]</scope>
    <source>
        <strain evidence="6 7">V7</strain>
    </source>
</reference>
<sequence>MKRKFGLVVLVVALAGCRPSTTTTSTDADGTSVPGESGRPRVALIMKSLANEFFSTMADGAQSHQEEHADDYALIVNGIKDERDLSRQVALVEEMVSSNVDAIVIAPADSKALVPALRRAQQAGVVVVNIDNRLDADVLKTEGITIPFVGPDNRAGAKKVGQYLAQKLNEGDQVLVLEGIRTSFNAQQRREGFELAMSEAGIDIVDSQSAEWEMSKANTIASSMLSEHPNCKAILAANDSMALGAVAAVRSAGRSDDVMIVGFDNISAVQQAIIDGKILATADQHGDQLAVFGIEAALQMLQDPDTKPEDVETPVDLIHQQTLTP</sequence>
<dbReference type="Gene3D" id="3.40.50.2300">
    <property type="match status" value="2"/>
</dbReference>
<dbReference type="PANTHER" id="PTHR46847">
    <property type="entry name" value="D-ALLOSE-BINDING PERIPLASMIC PROTEIN-RELATED"/>
    <property type="match status" value="1"/>
</dbReference>
<evidence type="ECO:0000256" key="2">
    <source>
        <dbReference type="ARBA" id="ARBA00007639"/>
    </source>
</evidence>
<dbReference type="CDD" id="cd19970">
    <property type="entry name" value="PBP1_ABC_sugar_binding-like"/>
    <property type="match status" value="1"/>
</dbReference>
<dbReference type="PROSITE" id="PS51257">
    <property type="entry name" value="PROKAR_LIPOPROTEIN"/>
    <property type="match status" value="1"/>
</dbReference>
<name>A0A5C6FK41_9PLAN</name>
<dbReference type="SUPFAM" id="SSF53822">
    <property type="entry name" value="Periplasmic binding protein-like I"/>
    <property type="match status" value="1"/>
</dbReference>
<dbReference type="AlphaFoldDB" id="A0A5C6FK41"/>
<organism evidence="6 7">
    <name type="scientific">Crateriforma conspicua</name>
    <dbReference type="NCBI Taxonomy" id="2527996"/>
    <lineage>
        <taxon>Bacteria</taxon>
        <taxon>Pseudomonadati</taxon>
        <taxon>Planctomycetota</taxon>
        <taxon>Planctomycetia</taxon>
        <taxon>Planctomycetales</taxon>
        <taxon>Planctomycetaceae</taxon>
        <taxon>Crateriforma</taxon>
    </lineage>
</organism>
<dbReference type="GO" id="GO:0030313">
    <property type="term" value="C:cell envelope"/>
    <property type="evidence" value="ECO:0007669"/>
    <property type="project" value="UniProtKB-SubCell"/>
</dbReference>
<dbReference type="GO" id="GO:0030246">
    <property type="term" value="F:carbohydrate binding"/>
    <property type="evidence" value="ECO:0007669"/>
    <property type="project" value="UniProtKB-ARBA"/>
</dbReference>
<dbReference type="InterPro" id="IPR025997">
    <property type="entry name" value="SBP_2_dom"/>
</dbReference>
<comment type="subcellular location">
    <subcellularLocation>
        <location evidence="1">Cell envelope</location>
    </subcellularLocation>
</comment>
<feature type="region of interest" description="Disordered" evidence="4">
    <location>
        <begin position="305"/>
        <end position="325"/>
    </location>
</feature>
<comment type="similarity">
    <text evidence="2">Belongs to the bacterial solute-binding protein 2 family.</text>
</comment>
<dbReference type="OrthoDB" id="9769193at2"/>
<evidence type="ECO:0000313" key="6">
    <source>
        <dbReference type="EMBL" id="TWU62460.1"/>
    </source>
</evidence>
<comment type="caution">
    <text evidence="6">The sequence shown here is derived from an EMBL/GenBank/DDBJ whole genome shotgun (WGS) entry which is preliminary data.</text>
</comment>
<dbReference type="PANTHER" id="PTHR46847:SF1">
    <property type="entry name" value="D-ALLOSE-BINDING PERIPLASMIC PROTEIN-RELATED"/>
    <property type="match status" value="1"/>
</dbReference>
<evidence type="ECO:0000256" key="4">
    <source>
        <dbReference type="SAM" id="MobiDB-lite"/>
    </source>
</evidence>
<dbReference type="EMBL" id="SJPZ01000002">
    <property type="protein sequence ID" value="TWU62460.1"/>
    <property type="molecule type" value="Genomic_DNA"/>
</dbReference>
<evidence type="ECO:0000313" key="7">
    <source>
        <dbReference type="Proteomes" id="UP000316476"/>
    </source>
</evidence>